<evidence type="ECO:0000313" key="2">
    <source>
        <dbReference type="EMBL" id="MFL0267419.1"/>
    </source>
</evidence>
<gene>
    <name evidence="2" type="ORF">ACJDUH_04825</name>
</gene>
<sequence length="104" mass="11966">MLKSYKRNLLVIGTGVILVFTWFWTEGFGISPRYQYGNTIEKALNFWYQRGTSNVGLSKVISIVDINDGKKIVFYETNKNIVMAGLVRKKWNNKWVVIGHVSCC</sequence>
<keyword evidence="1" id="KW-0812">Transmembrane</keyword>
<keyword evidence="1" id="KW-1133">Transmembrane helix</keyword>
<dbReference type="EMBL" id="JBJHZY010000001">
    <property type="protein sequence ID" value="MFL0267419.1"/>
    <property type="molecule type" value="Genomic_DNA"/>
</dbReference>
<dbReference type="Proteomes" id="UP001623661">
    <property type="component" value="Unassembled WGS sequence"/>
</dbReference>
<keyword evidence="3" id="KW-1185">Reference proteome</keyword>
<accession>A0ABW8TPP1</accession>
<dbReference type="RefSeq" id="WP_406764023.1">
    <property type="nucleotide sequence ID" value="NZ_JBJHZY010000001.1"/>
</dbReference>
<evidence type="ECO:0000313" key="3">
    <source>
        <dbReference type="Proteomes" id="UP001623661"/>
    </source>
</evidence>
<organism evidence="2 3">
    <name type="scientific">Candidatus Clostridium radicumherbarum</name>
    <dbReference type="NCBI Taxonomy" id="3381662"/>
    <lineage>
        <taxon>Bacteria</taxon>
        <taxon>Bacillati</taxon>
        <taxon>Bacillota</taxon>
        <taxon>Clostridia</taxon>
        <taxon>Eubacteriales</taxon>
        <taxon>Clostridiaceae</taxon>
        <taxon>Clostridium</taxon>
    </lineage>
</organism>
<name>A0ABW8TPP1_9CLOT</name>
<protein>
    <submittedName>
        <fullName evidence="2">Uncharacterized protein</fullName>
    </submittedName>
</protein>
<keyword evidence="1" id="KW-0472">Membrane</keyword>
<proteinExistence type="predicted"/>
<comment type="caution">
    <text evidence="2">The sequence shown here is derived from an EMBL/GenBank/DDBJ whole genome shotgun (WGS) entry which is preliminary data.</text>
</comment>
<feature type="transmembrane region" description="Helical" evidence="1">
    <location>
        <begin position="7"/>
        <end position="25"/>
    </location>
</feature>
<reference evidence="2 3" key="1">
    <citation type="submission" date="2024-11" db="EMBL/GenBank/DDBJ databases">
        <authorList>
            <person name="Heng Y.C."/>
            <person name="Lim A.C.H."/>
            <person name="Lee J.K.Y."/>
            <person name="Kittelmann S."/>
        </authorList>
    </citation>
    <scope>NUCLEOTIDE SEQUENCE [LARGE SCALE GENOMIC DNA]</scope>
    <source>
        <strain evidence="2 3">WILCCON 0202</strain>
    </source>
</reference>
<evidence type="ECO:0000256" key="1">
    <source>
        <dbReference type="SAM" id="Phobius"/>
    </source>
</evidence>